<dbReference type="InterPro" id="IPR051833">
    <property type="entry name" value="TC-DDR_regulator"/>
</dbReference>
<keyword evidence="19" id="KW-1185">Reference proteome</keyword>
<feature type="compositionally biased region" description="Polar residues" evidence="16">
    <location>
        <begin position="510"/>
        <end position="536"/>
    </location>
</feature>
<dbReference type="InterPro" id="IPR041803">
    <property type="entry name" value="DEF1_CUE"/>
</dbReference>
<evidence type="ECO:0000256" key="7">
    <source>
        <dbReference type="ARBA" id="ARBA00022490"/>
    </source>
</evidence>
<feature type="compositionally biased region" description="Pro residues" evidence="16">
    <location>
        <begin position="293"/>
        <end position="309"/>
    </location>
</feature>
<dbReference type="GO" id="GO:0003677">
    <property type="term" value="F:DNA binding"/>
    <property type="evidence" value="ECO:0007669"/>
    <property type="project" value="UniProtKB-KW"/>
</dbReference>
<feature type="compositionally biased region" description="Gly residues" evidence="16">
    <location>
        <begin position="15"/>
        <end position="33"/>
    </location>
</feature>
<evidence type="ECO:0000256" key="14">
    <source>
        <dbReference type="ARBA" id="ARBA00023204"/>
    </source>
</evidence>
<feature type="compositionally biased region" description="Low complexity" evidence="16">
    <location>
        <begin position="349"/>
        <end position="358"/>
    </location>
</feature>
<feature type="compositionally biased region" description="Polar residues" evidence="16">
    <location>
        <begin position="397"/>
        <end position="406"/>
    </location>
</feature>
<feature type="compositionally biased region" description="Polar residues" evidence="16">
    <location>
        <begin position="364"/>
        <end position="390"/>
    </location>
</feature>
<dbReference type="CDD" id="cd14368">
    <property type="entry name" value="CUE_DEF1_like"/>
    <property type="match status" value="1"/>
</dbReference>
<evidence type="ECO:0000256" key="5">
    <source>
        <dbReference type="ARBA" id="ARBA00020536"/>
    </source>
</evidence>
<feature type="compositionally biased region" description="Acidic residues" evidence="16">
    <location>
        <begin position="77"/>
        <end position="94"/>
    </location>
</feature>
<feature type="compositionally biased region" description="Polar residues" evidence="16">
    <location>
        <begin position="823"/>
        <end position="847"/>
    </location>
</feature>
<comment type="caution">
    <text evidence="18">The sequence shown here is derived from an EMBL/GenBank/DDBJ whole genome shotgun (WGS) entry which is preliminary data.</text>
</comment>
<evidence type="ECO:0000256" key="4">
    <source>
        <dbReference type="ARBA" id="ARBA00005491"/>
    </source>
</evidence>
<evidence type="ECO:0000313" key="18">
    <source>
        <dbReference type="EMBL" id="KAA8567262.1"/>
    </source>
</evidence>
<keyword evidence="7" id="KW-0963">Cytoplasm</keyword>
<feature type="compositionally biased region" description="Basic and acidic residues" evidence="16">
    <location>
        <begin position="266"/>
        <end position="283"/>
    </location>
</feature>
<dbReference type="EMBL" id="VICG01000011">
    <property type="protein sequence ID" value="KAA8567262.1"/>
    <property type="molecule type" value="Genomic_DNA"/>
</dbReference>
<feature type="compositionally biased region" description="Low complexity" evidence="16">
    <location>
        <begin position="310"/>
        <end position="320"/>
    </location>
</feature>
<accession>A0A5M9JHI9</accession>
<organism evidence="18 19">
    <name type="scientific">Monilinia fructicola</name>
    <name type="common">Brown rot fungus</name>
    <name type="synonym">Ciboria fructicola</name>
    <dbReference type="NCBI Taxonomy" id="38448"/>
    <lineage>
        <taxon>Eukaryota</taxon>
        <taxon>Fungi</taxon>
        <taxon>Dikarya</taxon>
        <taxon>Ascomycota</taxon>
        <taxon>Pezizomycotina</taxon>
        <taxon>Leotiomycetes</taxon>
        <taxon>Helotiales</taxon>
        <taxon>Sclerotiniaceae</taxon>
        <taxon>Monilinia</taxon>
    </lineage>
</organism>
<keyword evidence="14" id="KW-0234">DNA repair</keyword>
<feature type="compositionally biased region" description="Acidic residues" evidence="16">
    <location>
        <begin position="441"/>
        <end position="451"/>
    </location>
</feature>
<feature type="region of interest" description="Disordered" evidence="16">
    <location>
        <begin position="726"/>
        <end position="847"/>
    </location>
</feature>
<dbReference type="Proteomes" id="UP000322873">
    <property type="component" value="Unassembled WGS sequence"/>
</dbReference>
<evidence type="ECO:0000256" key="2">
    <source>
        <dbReference type="ARBA" id="ARBA00004496"/>
    </source>
</evidence>
<feature type="compositionally biased region" description="Low complexity" evidence="16">
    <location>
        <begin position="649"/>
        <end position="679"/>
    </location>
</feature>
<feature type="compositionally biased region" description="Gly residues" evidence="16">
    <location>
        <begin position="140"/>
        <end position="149"/>
    </location>
</feature>
<evidence type="ECO:0000259" key="17">
    <source>
        <dbReference type="PROSITE" id="PS51140"/>
    </source>
</evidence>
<comment type="subcellular location">
    <subcellularLocation>
        <location evidence="3">Chromosome</location>
        <location evidence="3">Telomere</location>
    </subcellularLocation>
    <subcellularLocation>
        <location evidence="2">Cytoplasm</location>
    </subcellularLocation>
    <subcellularLocation>
        <location evidence="1">Nucleus</location>
    </subcellularLocation>
</comment>
<feature type="compositionally biased region" description="Low complexity" evidence="16">
    <location>
        <begin position="596"/>
        <end position="611"/>
    </location>
</feature>
<feature type="compositionally biased region" description="Polar residues" evidence="16">
    <location>
        <begin position="612"/>
        <end position="648"/>
    </location>
</feature>
<dbReference type="AlphaFoldDB" id="A0A5M9JHI9"/>
<feature type="compositionally biased region" description="Basic and acidic residues" evidence="16">
    <location>
        <begin position="409"/>
        <end position="427"/>
    </location>
</feature>
<gene>
    <name evidence="18" type="ORF">EYC84_010297</name>
</gene>
<feature type="compositionally biased region" description="Low complexity" evidence="16">
    <location>
        <begin position="1"/>
        <end position="13"/>
    </location>
</feature>
<dbReference type="InterPro" id="IPR003892">
    <property type="entry name" value="CUE"/>
</dbReference>
<keyword evidence="8" id="KW-0597">Phosphoprotein</keyword>
<evidence type="ECO:0000256" key="15">
    <source>
        <dbReference type="ARBA" id="ARBA00023242"/>
    </source>
</evidence>
<name>A0A5M9JHI9_MONFR</name>
<dbReference type="PANTHER" id="PTHR16308">
    <property type="entry name" value="UBIQUITIN ASSOCIATED PROTEIN 2-LIKE/LINGERER"/>
    <property type="match status" value="1"/>
</dbReference>
<sequence length="953" mass="99220">MSEVQSRPAPRGRGSARGGRGGFTSRPGRGGARGQATNGDNTTSTASIEQDNSEVGQLKKKYGSKVSTIQELFPGWTDEDVVMALEETDGDLESTVERISEGTISQWGEVSNKKDRSKSKTHESTPSNSLNDVTNTGRVSRGGRGGFDGSRGRGRGNDRGRGGRTRGAPIAHTNGTRTENAEVSVPTTESSAWDTPATTETAAKETATDSWESAKPAEGDNSWGAAATSAAATTAIAASTAASSIIPDGVKKSWASMFAPAPKPKKAPEPPVEKPVELPKPEEPVEAPVVSEPEPPVPEPQPVEAPEPAAPVEAPAEPEANVNLTPSKDELTETNLEQVPDESVPPPSATAASTAASSWDPRNATGTSTPYSALQTQNSATSRAPTSGFQASALKATGSSGRTPSFQRRVLDQEEAVRMPGNREVDRAAVQFGAFNLSGTGEEDVDGDREEPETRAQPPQHSPVAPRATLPPAPQQAAPTSETLPTPKQAPGLPAATHPTAAPGLPSPQIHPSSQTASQPGPQAGSQLGQNLTTPLANRPQARKAHSKVTQLNPNLSHNNLVVPFPPHQTITLHTTPLIHRDKNYNSYYQQHYGLQQGSQGQQDASASQRSYSGYNGPQTETSGQPSQSRYATAGEGQNSGHSTPNPVAQSQQQTGAAAQTTQPQPGHPQQPQGGNYPYGHPYYSSPYYAAYINQFQQAGGYGGYGGSPYGGGKGGIHGQPYQGYMSPGAPYDHTSSPAAGGFAGSSLHGRDSAVGGGLGEYSRAASSQSSQTPQALGGSGGFGAGSHDAFSRGAYPSGQHYNGPQGSQPGASDDLKPFGESKTANGPSPSLSQAGRPGSATNATPGSAISKAMDFTVVKPVASMVVSEVSELTKLLVKDIRAVDMEATQVMEVTKDSATASNVVDGAATMDINLLDQNKVFGHAQKLNVLLAPRVLFIFQPYVTIFFFFSMS</sequence>
<keyword evidence="15" id="KW-0539">Nucleus</keyword>
<evidence type="ECO:0000313" key="19">
    <source>
        <dbReference type="Proteomes" id="UP000322873"/>
    </source>
</evidence>
<feature type="region of interest" description="Disordered" evidence="16">
    <location>
        <begin position="596"/>
        <end position="679"/>
    </location>
</feature>
<feature type="compositionally biased region" description="Low complexity" evidence="16">
    <location>
        <begin position="763"/>
        <end position="776"/>
    </location>
</feature>
<reference evidence="18 19" key="1">
    <citation type="submission" date="2019-06" db="EMBL/GenBank/DDBJ databases">
        <title>Genome Sequence of the Brown Rot Fungal Pathogen Monilinia fructicola.</title>
        <authorList>
            <person name="De Miccolis Angelini R.M."/>
            <person name="Landi L."/>
            <person name="Abate D."/>
            <person name="Pollastro S."/>
            <person name="Romanazzi G."/>
            <person name="Faretra F."/>
        </authorList>
    </citation>
    <scope>NUCLEOTIDE SEQUENCE [LARGE SCALE GENOMIC DNA]</scope>
    <source>
        <strain evidence="18 19">Mfrc123</strain>
    </source>
</reference>
<dbReference type="InterPro" id="IPR009060">
    <property type="entry name" value="UBA-like_sf"/>
</dbReference>
<feature type="compositionally biased region" description="Low complexity" evidence="16">
    <location>
        <begin position="736"/>
        <end position="747"/>
    </location>
</feature>
<dbReference type="GO" id="GO:0000781">
    <property type="term" value="C:chromosome, telomeric region"/>
    <property type="evidence" value="ECO:0007669"/>
    <property type="project" value="UniProtKB-SubCell"/>
</dbReference>
<evidence type="ECO:0000256" key="10">
    <source>
        <dbReference type="ARBA" id="ARBA00022786"/>
    </source>
</evidence>
<dbReference type="GO" id="GO:0043130">
    <property type="term" value="F:ubiquitin binding"/>
    <property type="evidence" value="ECO:0007669"/>
    <property type="project" value="InterPro"/>
</dbReference>
<proteinExistence type="inferred from homology"/>
<keyword evidence="11" id="KW-0832">Ubl conjugation</keyword>
<dbReference type="GO" id="GO:0005737">
    <property type="term" value="C:cytoplasm"/>
    <property type="evidence" value="ECO:0007669"/>
    <property type="project" value="UniProtKB-SubCell"/>
</dbReference>
<dbReference type="VEuPathDB" id="FungiDB:MFRU_007g03050"/>
<evidence type="ECO:0000256" key="3">
    <source>
        <dbReference type="ARBA" id="ARBA00004574"/>
    </source>
</evidence>
<evidence type="ECO:0000256" key="9">
    <source>
        <dbReference type="ARBA" id="ARBA00022763"/>
    </source>
</evidence>
<evidence type="ECO:0000256" key="16">
    <source>
        <dbReference type="SAM" id="MobiDB-lite"/>
    </source>
</evidence>
<evidence type="ECO:0000256" key="13">
    <source>
        <dbReference type="ARBA" id="ARBA00023125"/>
    </source>
</evidence>
<keyword evidence="10" id="KW-0833">Ubl conjugation pathway</keyword>
<dbReference type="PANTHER" id="PTHR16308:SF13">
    <property type="entry name" value="PROTEIN LINGERER"/>
    <property type="match status" value="1"/>
</dbReference>
<keyword evidence="13" id="KW-0238">DNA-binding</keyword>
<comment type="similarity">
    <text evidence="4">Belongs to the DEF1 family.</text>
</comment>
<feature type="region of interest" description="Disordered" evidence="16">
    <location>
        <begin position="259"/>
        <end position="548"/>
    </location>
</feature>
<feature type="region of interest" description="Disordered" evidence="16">
    <location>
        <begin position="1"/>
        <end position="226"/>
    </location>
</feature>
<feature type="domain" description="CUE" evidence="17">
    <location>
        <begin position="61"/>
        <end position="104"/>
    </location>
</feature>
<dbReference type="PROSITE" id="PS51140">
    <property type="entry name" value="CUE"/>
    <property type="match status" value="1"/>
</dbReference>
<keyword evidence="6" id="KW-0158">Chromosome</keyword>
<evidence type="ECO:0000256" key="8">
    <source>
        <dbReference type="ARBA" id="ARBA00022553"/>
    </source>
</evidence>
<evidence type="ECO:0000256" key="12">
    <source>
        <dbReference type="ARBA" id="ARBA00022895"/>
    </source>
</evidence>
<dbReference type="GO" id="GO:0005634">
    <property type="term" value="C:nucleus"/>
    <property type="evidence" value="ECO:0007669"/>
    <property type="project" value="UniProtKB-SubCell"/>
</dbReference>
<protein>
    <recommendedName>
        <fullName evidence="5">RNA polymerase II degradation factor 1</fullName>
    </recommendedName>
</protein>
<keyword evidence="12" id="KW-0779">Telomere</keyword>
<feature type="compositionally biased region" description="Polar residues" evidence="16">
    <location>
        <begin position="800"/>
        <end position="811"/>
    </location>
</feature>
<evidence type="ECO:0000256" key="11">
    <source>
        <dbReference type="ARBA" id="ARBA00022843"/>
    </source>
</evidence>
<feature type="compositionally biased region" description="Basic and acidic residues" evidence="16">
    <location>
        <begin position="111"/>
        <end position="123"/>
    </location>
</feature>
<dbReference type="GO" id="GO:0006281">
    <property type="term" value="P:DNA repair"/>
    <property type="evidence" value="ECO:0007669"/>
    <property type="project" value="UniProtKB-KW"/>
</dbReference>
<feature type="compositionally biased region" description="Polar residues" evidence="16">
    <location>
        <begin position="35"/>
        <end position="55"/>
    </location>
</feature>
<dbReference type="SUPFAM" id="SSF46934">
    <property type="entry name" value="UBA-like"/>
    <property type="match status" value="1"/>
</dbReference>
<evidence type="ECO:0000256" key="1">
    <source>
        <dbReference type="ARBA" id="ARBA00004123"/>
    </source>
</evidence>
<dbReference type="Pfam" id="PF02845">
    <property type="entry name" value="CUE"/>
    <property type="match status" value="1"/>
</dbReference>
<keyword evidence="9" id="KW-0227">DNA damage</keyword>
<evidence type="ECO:0000256" key="6">
    <source>
        <dbReference type="ARBA" id="ARBA00022454"/>
    </source>
</evidence>